<sequence>MEYFNNILCITQPELLEVMSESNYKQMVRRGKISRARRGGNGRQALIVFDSLPGKYRSAVRERKPDISTMPLQEWLRANYTPDAEARSYFSAFRFDNGSALPAEKINEYTVNASVIKAVLRLMASANALRRVGRIGWDSMAETITYFKREFGHTLPESMLRFRKKVAQFKREGYACLISGRFQNQNSRKVNYKIERLILSLDSLPERPFNTTVAEMYNQFVCGELNVYDPETGELFDPEEFTDKEGEPIALSETTVANYLNNPKNRALRSKLHDSAWDFNNRYRPHHKRKAPVWAFSKISLDDRDLPRKMADGNRVKAYYAYDVASGCVVGYAYNRLKTADLFIDCVRNMFRLIDHQGWNCPAEVEVEHHLVNNFADGLIRAGVVFPFVRWCNPGNSQEKRAEHFNRVKKYGVEKRSQVGIGRWYARLEANRPKEEKVYDEFNNTYKEATYTYEQLVADDIRAIHEYNNALHPNQKLYPGLTRWEVLCRYQNPDLAPVDKALLYRFIGEEVRTSIRRSKYCRVHYEDYALPSPELIGRLAPNDYTVEAYYLPDEQGNVPEVYIYQHGAYIATCRRIEAYNEATAEQTERDREAYAEQAKYNAQFDAMMAREKICKVRLLPGDVPAHEEPEIVEAAPAAPPEEAEVFDFGIDYAALAKHEL</sequence>
<dbReference type="Proteomes" id="UP000318946">
    <property type="component" value="Chromosome"/>
</dbReference>
<keyword evidence="2" id="KW-1185">Reference proteome</keyword>
<evidence type="ECO:0008006" key="3">
    <source>
        <dbReference type="Google" id="ProtNLM"/>
    </source>
</evidence>
<proteinExistence type="predicted"/>
<dbReference type="RefSeq" id="WP_244611558.1">
    <property type="nucleotide sequence ID" value="NZ_AP019735.1"/>
</dbReference>
<evidence type="ECO:0000313" key="2">
    <source>
        <dbReference type="Proteomes" id="UP000318946"/>
    </source>
</evidence>
<dbReference type="GeneID" id="78342565"/>
<protein>
    <recommendedName>
        <fullName evidence="3">Integrase catalytic domain-containing protein</fullName>
    </recommendedName>
</protein>
<evidence type="ECO:0000313" key="1">
    <source>
        <dbReference type="EMBL" id="BBL04532.1"/>
    </source>
</evidence>
<organism evidence="1 2">
    <name type="scientific">Alistipes communis</name>
    <dbReference type="NCBI Taxonomy" id="2585118"/>
    <lineage>
        <taxon>Bacteria</taxon>
        <taxon>Pseudomonadati</taxon>
        <taxon>Bacteroidota</taxon>
        <taxon>Bacteroidia</taxon>
        <taxon>Bacteroidales</taxon>
        <taxon>Rikenellaceae</taxon>
        <taxon>Alistipes</taxon>
    </lineage>
</organism>
<gene>
    <name evidence="1" type="ORF">A5CBH24_18450</name>
</gene>
<name>A0A4Y1WUK1_9BACT</name>
<reference evidence="2" key="1">
    <citation type="submission" date="2019-06" db="EMBL/GenBank/DDBJ databases">
        <title>Alistipes onderdonkii subsp. vulgaris subsp. nov., Alistipes dispar sp. nov. and Alistipes communis sp. nov., isolated from human faeces, and creation of Alistipes onderdonkii subsp. onderdonkii subsp. nov.</title>
        <authorList>
            <person name="Sakamoto M."/>
            <person name="Ikeyama N."/>
            <person name="Ogata Y."/>
            <person name="Suda W."/>
            <person name="Iino T."/>
            <person name="Hattori M."/>
            <person name="Ohkuma M."/>
        </authorList>
    </citation>
    <scope>NUCLEOTIDE SEQUENCE [LARGE SCALE GENOMIC DNA]</scope>
    <source>
        <strain evidence="2">5CBH24</strain>
    </source>
</reference>
<dbReference type="EMBL" id="AP019735">
    <property type="protein sequence ID" value="BBL04532.1"/>
    <property type="molecule type" value="Genomic_DNA"/>
</dbReference>
<accession>A0A4Y1WUK1</accession>
<dbReference type="KEGG" id="acou:A5CBH24_18450"/>
<dbReference type="AlphaFoldDB" id="A0A4Y1WUK1"/>